<proteinExistence type="predicted"/>
<feature type="compositionally biased region" description="Basic and acidic residues" evidence="1">
    <location>
        <begin position="31"/>
        <end position="42"/>
    </location>
</feature>
<gene>
    <name evidence="2" type="ORF">CLUP02_17961</name>
</gene>
<evidence type="ECO:0000256" key="1">
    <source>
        <dbReference type="SAM" id="MobiDB-lite"/>
    </source>
</evidence>
<reference evidence="2" key="1">
    <citation type="journal article" date="2021" name="Mol. Plant Microbe Interact.">
        <title>Complete Genome Sequence of the Plant-Pathogenic Fungus Colletotrichum lupini.</title>
        <authorList>
            <person name="Baroncelli R."/>
            <person name="Pensec F."/>
            <person name="Da Lio D."/>
            <person name="Boufleur T."/>
            <person name="Vicente I."/>
            <person name="Sarrocco S."/>
            <person name="Picot A."/>
            <person name="Baraldi E."/>
            <person name="Sukno S."/>
            <person name="Thon M."/>
            <person name="Le Floch G."/>
        </authorList>
    </citation>
    <scope>NUCLEOTIDE SEQUENCE</scope>
    <source>
        <strain evidence="2">IMI 504893</strain>
    </source>
</reference>
<protein>
    <submittedName>
        <fullName evidence="2">Uncharacterized protein</fullName>
    </submittedName>
</protein>
<sequence>MGRQGRPNPLETAVQKFKVQGPLARVVGLGDAEKEKKSEERSAAVGLQPLRSRSENEAEGRQYFADWREREFCCFPCTHNTTAVRTRLELASPEGSAGQGKEQPQLLCIQAFSLIAQPYTARRTRVESGSSSGDKWGPGPSAGWSSARFPDPSGTYSFAISTGPCRQKSPSFRYNLTEAGRLLPCATPRRRRTTKLDASFE</sequence>
<evidence type="ECO:0000313" key="2">
    <source>
        <dbReference type="EMBL" id="UQC76448.1"/>
    </source>
</evidence>
<dbReference type="EMBL" id="CP019472">
    <property type="protein sequence ID" value="UQC76448.1"/>
    <property type="molecule type" value="Genomic_DNA"/>
</dbReference>
<accession>A0A9Q8WAA8</accession>
<name>A0A9Q8WAA8_9PEZI</name>
<keyword evidence="3" id="KW-1185">Reference proteome</keyword>
<dbReference type="KEGG" id="clup:CLUP02_17961"/>
<organism evidence="2 3">
    <name type="scientific">Colletotrichum lupini</name>
    <dbReference type="NCBI Taxonomy" id="145971"/>
    <lineage>
        <taxon>Eukaryota</taxon>
        <taxon>Fungi</taxon>
        <taxon>Dikarya</taxon>
        <taxon>Ascomycota</taxon>
        <taxon>Pezizomycotina</taxon>
        <taxon>Sordariomycetes</taxon>
        <taxon>Hypocreomycetidae</taxon>
        <taxon>Glomerellales</taxon>
        <taxon>Glomerellaceae</taxon>
        <taxon>Colletotrichum</taxon>
        <taxon>Colletotrichum acutatum species complex</taxon>
    </lineage>
</organism>
<dbReference type="Proteomes" id="UP000830671">
    <property type="component" value="Chromosome 10"/>
</dbReference>
<dbReference type="RefSeq" id="XP_049138089.1">
    <property type="nucleotide sequence ID" value="XM_049296865.1"/>
</dbReference>
<feature type="region of interest" description="Disordered" evidence="1">
    <location>
        <begin position="30"/>
        <end position="58"/>
    </location>
</feature>
<evidence type="ECO:0000313" key="3">
    <source>
        <dbReference type="Proteomes" id="UP000830671"/>
    </source>
</evidence>
<feature type="region of interest" description="Disordered" evidence="1">
    <location>
        <begin position="126"/>
        <end position="147"/>
    </location>
</feature>
<dbReference type="GeneID" id="73351875"/>
<dbReference type="AlphaFoldDB" id="A0A9Q8WAA8"/>